<accession>A0AAD6L8W8</accession>
<reference evidence="1" key="1">
    <citation type="journal article" date="2023" name="Mol. Ecol. Resour.">
        <title>Chromosome-level genome assembly of a triploid poplar Populus alba 'Berolinensis'.</title>
        <authorList>
            <person name="Chen S."/>
            <person name="Yu Y."/>
            <person name="Wang X."/>
            <person name="Wang S."/>
            <person name="Zhang T."/>
            <person name="Zhou Y."/>
            <person name="He R."/>
            <person name="Meng N."/>
            <person name="Wang Y."/>
            <person name="Liu W."/>
            <person name="Liu Z."/>
            <person name="Liu J."/>
            <person name="Guo Q."/>
            <person name="Huang H."/>
            <person name="Sederoff R.R."/>
            <person name="Wang G."/>
            <person name="Qu G."/>
            <person name="Chen S."/>
        </authorList>
    </citation>
    <scope>NUCLEOTIDE SEQUENCE</scope>
    <source>
        <strain evidence="1">SC-2020</strain>
    </source>
</reference>
<evidence type="ECO:0000313" key="1">
    <source>
        <dbReference type="EMBL" id="KAJ6952338.1"/>
    </source>
</evidence>
<gene>
    <name evidence="1" type="ORF">NC653_041470</name>
</gene>
<protein>
    <submittedName>
        <fullName evidence="1">Uncharacterized protein</fullName>
    </submittedName>
</protein>
<dbReference type="EMBL" id="JAQIZT010000019">
    <property type="protein sequence ID" value="KAJ6952338.1"/>
    <property type="molecule type" value="Genomic_DNA"/>
</dbReference>
<proteinExistence type="predicted"/>
<name>A0AAD6L8W8_9ROSI</name>
<comment type="caution">
    <text evidence="1">The sequence shown here is derived from an EMBL/GenBank/DDBJ whole genome shotgun (WGS) entry which is preliminary data.</text>
</comment>
<dbReference type="AlphaFoldDB" id="A0AAD6L8W8"/>
<organism evidence="1 2">
    <name type="scientific">Populus alba x Populus x berolinensis</name>
    <dbReference type="NCBI Taxonomy" id="444605"/>
    <lineage>
        <taxon>Eukaryota</taxon>
        <taxon>Viridiplantae</taxon>
        <taxon>Streptophyta</taxon>
        <taxon>Embryophyta</taxon>
        <taxon>Tracheophyta</taxon>
        <taxon>Spermatophyta</taxon>
        <taxon>Magnoliopsida</taxon>
        <taxon>eudicotyledons</taxon>
        <taxon>Gunneridae</taxon>
        <taxon>Pentapetalae</taxon>
        <taxon>rosids</taxon>
        <taxon>fabids</taxon>
        <taxon>Malpighiales</taxon>
        <taxon>Salicaceae</taxon>
        <taxon>Saliceae</taxon>
        <taxon>Populus</taxon>
    </lineage>
</organism>
<dbReference type="Proteomes" id="UP001164929">
    <property type="component" value="Chromosome 19"/>
</dbReference>
<evidence type="ECO:0000313" key="2">
    <source>
        <dbReference type="Proteomes" id="UP001164929"/>
    </source>
</evidence>
<sequence length="89" mass="10220">MTLSDSNQSNETDIDAMRNYIENHHSLSPQKTSSAYRILLGSIKIQQKASPVAPCMVQQRFRFEKKVRFYCKVRDTVVVLNAQKSISKN</sequence>
<keyword evidence="2" id="KW-1185">Reference proteome</keyword>